<comment type="caution">
    <text evidence="1">The sequence shown here is derived from an EMBL/GenBank/DDBJ whole genome shotgun (WGS) entry which is preliminary data.</text>
</comment>
<evidence type="ECO:0000313" key="2">
    <source>
        <dbReference type="Proteomes" id="UP000217720"/>
    </source>
</evidence>
<dbReference type="EMBL" id="NRGO01000029">
    <property type="protein sequence ID" value="PCC48637.1"/>
    <property type="molecule type" value="Genomic_DNA"/>
</dbReference>
<reference evidence="1 2" key="1">
    <citation type="journal article" date="2017" name="Elife">
        <title>Extensive horizontal gene transfer in cheese-associated bacteria.</title>
        <authorList>
            <person name="Bonham K.S."/>
            <person name="Wolfe B.E."/>
            <person name="Dutton R.J."/>
        </authorList>
    </citation>
    <scope>NUCLEOTIDE SEQUENCE [LARGE SCALE GENOMIC DNA]</scope>
    <source>
        <strain evidence="1 2">900_6</strain>
    </source>
</reference>
<dbReference type="AlphaFoldDB" id="A0A2A3ZAW5"/>
<sequence length="99" mass="11338">MGSRSSVLIYAITQSWKRLDFGEVISDNAFFHLVLARLVEPTSKADILRVLAQLGIEPPHHNTFLNCLFRANERDYRAKIADKCFAPGRRHHRHQSAPL</sequence>
<proteinExistence type="predicted"/>
<name>A0A2A3ZAW5_BREAU</name>
<protein>
    <submittedName>
        <fullName evidence="1">Uncharacterized protein</fullName>
    </submittedName>
</protein>
<accession>A0A2A3ZAW5</accession>
<organism evidence="1 2">
    <name type="scientific">Brevibacterium aurantiacum</name>
    <dbReference type="NCBI Taxonomy" id="273384"/>
    <lineage>
        <taxon>Bacteria</taxon>
        <taxon>Bacillati</taxon>
        <taxon>Actinomycetota</taxon>
        <taxon>Actinomycetes</taxon>
        <taxon>Micrococcales</taxon>
        <taxon>Brevibacteriaceae</taxon>
        <taxon>Brevibacterium</taxon>
    </lineage>
</organism>
<gene>
    <name evidence="1" type="ORF">CIK62_17655</name>
</gene>
<evidence type="ECO:0000313" key="1">
    <source>
        <dbReference type="EMBL" id="PCC48637.1"/>
    </source>
</evidence>
<dbReference type="Proteomes" id="UP000217720">
    <property type="component" value="Unassembled WGS sequence"/>
</dbReference>